<feature type="transmembrane region" description="Helical" evidence="2">
    <location>
        <begin position="149"/>
        <end position="172"/>
    </location>
</feature>
<keyword evidence="1" id="KW-0129">CBS domain</keyword>
<dbReference type="Gene3D" id="3.10.580.10">
    <property type="entry name" value="CBS-domain"/>
    <property type="match status" value="1"/>
</dbReference>
<feature type="domain" description="CBS" evidence="3">
    <location>
        <begin position="248"/>
        <end position="304"/>
    </location>
</feature>
<evidence type="ECO:0000259" key="3">
    <source>
        <dbReference type="PROSITE" id="PS51371"/>
    </source>
</evidence>
<feature type="transmembrane region" description="Helical" evidence="2">
    <location>
        <begin position="109"/>
        <end position="129"/>
    </location>
</feature>
<dbReference type="SMART" id="SM00116">
    <property type="entry name" value="CBS"/>
    <property type="match status" value="2"/>
</dbReference>
<keyword evidence="5" id="KW-1185">Reference proteome</keyword>
<dbReference type="EMBL" id="SAUW01000017">
    <property type="protein sequence ID" value="RWR08557.1"/>
    <property type="molecule type" value="Genomic_DNA"/>
</dbReference>
<dbReference type="RefSeq" id="WP_128270414.1">
    <property type="nucleotide sequence ID" value="NZ_SAUW01000017.1"/>
</dbReference>
<dbReference type="Pfam" id="PF00571">
    <property type="entry name" value="CBS"/>
    <property type="match status" value="2"/>
</dbReference>
<dbReference type="PANTHER" id="PTHR33741">
    <property type="entry name" value="TRANSMEMBRANE PROTEIN DDB_G0269096-RELATED"/>
    <property type="match status" value="1"/>
</dbReference>
<reference evidence="4 5" key="2">
    <citation type="submission" date="2019-01" db="EMBL/GenBank/DDBJ databases">
        <authorList>
            <person name="Li Y."/>
        </authorList>
    </citation>
    <scope>NUCLEOTIDE SEQUENCE [LARGE SCALE GENOMIC DNA]</scope>
    <source>
        <strain evidence="4 5">2D-5</strain>
    </source>
</reference>
<dbReference type="PANTHER" id="PTHR33741:SF5">
    <property type="entry name" value="TRANSMEMBRANE PROTEIN DDB_G0269096-RELATED"/>
    <property type="match status" value="1"/>
</dbReference>
<dbReference type="Pfam" id="PF04982">
    <property type="entry name" value="TM_HPP"/>
    <property type="match status" value="1"/>
</dbReference>
<reference evidence="4 5" key="1">
    <citation type="submission" date="2019-01" db="EMBL/GenBank/DDBJ databases">
        <title>Sinorhodobacter populi sp. nov. isolated from the symptomatic bark tissue of Populus euramericana canker.</title>
        <authorList>
            <person name="Xu G."/>
        </authorList>
    </citation>
    <scope>NUCLEOTIDE SEQUENCE [LARGE SCALE GENOMIC DNA]</scope>
    <source>
        <strain evidence="4 5">2D-5</strain>
    </source>
</reference>
<keyword evidence="2" id="KW-1133">Transmembrane helix</keyword>
<proteinExistence type="predicted"/>
<evidence type="ECO:0000256" key="2">
    <source>
        <dbReference type="SAM" id="Phobius"/>
    </source>
</evidence>
<feature type="transmembrane region" description="Helical" evidence="2">
    <location>
        <begin position="31"/>
        <end position="52"/>
    </location>
</feature>
<keyword evidence="2" id="KW-0812">Transmembrane</keyword>
<comment type="caution">
    <text evidence="4">The sequence shown here is derived from an EMBL/GenBank/DDBJ whole genome shotgun (WGS) entry which is preliminary data.</text>
</comment>
<dbReference type="PROSITE" id="PS51371">
    <property type="entry name" value="CBS"/>
    <property type="match status" value="2"/>
</dbReference>
<keyword evidence="2" id="KW-0472">Membrane</keyword>
<feature type="transmembrane region" description="Helical" evidence="2">
    <location>
        <begin position="82"/>
        <end position="102"/>
    </location>
</feature>
<organism evidence="4 5">
    <name type="scientific">Paenirhodobacter populi</name>
    <dbReference type="NCBI Taxonomy" id="2306993"/>
    <lineage>
        <taxon>Bacteria</taxon>
        <taxon>Pseudomonadati</taxon>
        <taxon>Pseudomonadota</taxon>
        <taxon>Alphaproteobacteria</taxon>
        <taxon>Rhodobacterales</taxon>
        <taxon>Rhodobacter group</taxon>
        <taxon>Paenirhodobacter</taxon>
    </lineage>
</organism>
<protein>
    <submittedName>
        <fullName evidence="4">CBS domain-containing protein</fullName>
    </submittedName>
</protein>
<name>A0A443IQW1_9RHOB</name>
<dbReference type="InterPro" id="IPR007065">
    <property type="entry name" value="HPP"/>
</dbReference>
<gene>
    <name evidence="4" type="ORF">D2T33_15795</name>
</gene>
<sequence length="396" mass="41682">MHNSLHQPAEGWRTVLRRFGPQMGRRHAVDIVRSALGAGIAILLCAVALRLLPHARETGLFLVSGFAAMSVLLFVLPNSPLAQPWSALVGMVVSTGVAITVLKVVPAPYADGIAVTLAIAAMLAVRALHPPAAGMALFCALEVEAGRPVGYDFVLFPVGIVTLALIVLAIVWNRTFGIHYPARPVIPTREGPLHRPRQRLTDAELASLLVDFNQSANISAADLGRMIDAAQSRAAHALLIGTRVGDIMTPSPATIAPETPLTEIVRKLVALGVKSLPVTDSEGHLLGLVDERPAMARLARELAAARRPGLGLRAAPPEPEARSLMGHGITPVSPEDPVSDLLQRLSDHRARAIPVTRAGHLVGIVSRTDLVALLLSHAPAEIAAEAGTPAAARPAP</sequence>
<dbReference type="Proteomes" id="UP000285710">
    <property type="component" value="Unassembled WGS sequence"/>
</dbReference>
<dbReference type="InterPro" id="IPR046342">
    <property type="entry name" value="CBS_dom_sf"/>
</dbReference>
<feature type="domain" description="CBS" evidence="3">
    <location>
        <begin position="325"/>
        <end position="381"/>
    </location>
</feature>
<dbReference type="SUPFAM" id="SSF54631">
    <property type="entry name" value="CBS-domain pair"/>
    <property type="match status" value="1"/>
</dbReference>
<accession>A0A443IQW1</accession>
<evidence type="ECO:0000313" key="5">
    <source>
        <dbReference type="Proteomes" id="UP000285710"/>
    </source>
</evidence>
<dbReference type="AlphaFoldDB" id="A0A443IQW1"/>
<dbReference type="InterPro" id="IPR000644">
    <property type="entry name" value="CBS_dom"/>
</dbReference>
<evidence type="ECO:0000256" key="1">
    <source>
        <dbReference type="PROSITE-ProRule" id="PRU00703"/>
    </source>
</evidence>
<feature type="transmembrane region" description="Helical" evidence="2">
    <location>
        <begin position="59"/>
        <end position="76"/>
    </location>
</feature>
<dbReference type="InterPro" id="IPR058581">
    <property type="entry name" value="TM_HPP"/>
</dbReference>
<evidence type="ECO:0000313" key="4">
    <source>
        <dbReference type="EMBL" id="RWR08557.1"/>
    </source>
</evidence>